<dbReference type="EMBL" id="CP001751">
    <property type="protein sequence ID" value="ADE39877.1"/>
    <property type="molecule type" value="Genomic_DNA"/>
</dbReference>
<dbReference type="OrthoDB" id="9792788at2"/>
<dbReference type="EC" id="1.6.5.11" evidence="3"/>
<sequence>MPKRNKNAQRNKMNLIILLIFFIWGWIEISAFIVIGSEVGVVLTILGVFVTAMIGISLLKSQGRAVMDSLRTDIAQGRPPIKSVADSIGLLCGAVLMLLPGYVTDAIGLALFLPGIRTVAGLWLATRLGKSARFTSYAGTAQAGSNDHNSNFGAHFGATNRQPSSTSDRHRWDDNDIIEGEAEDKTPDQGSKTKKSDKKLN</sequence>
<evidence type="ECO:0000313" key="3">
    <source>
        <dbReference type="EMBL" id="ADE39877.1"/>
    </source>
</evidence>
<feature type="transmembrane region" description="Helical" evidence="2">
    <location>
        <begin position="106"/>
        <end position="125"/>
    </location>
</feature>
<evidence type="ECO:0000313" key="4">
    <source>
        <dbReference type="Proteomes" id="UP000007460"/>
    </source>
</evidence>
<keyword evidence="4" id="KW-1185">Reference proteome</keyword>
<dbReference type="Proteomes" id="UP000007460">
    <property type="component" value="Chromosome"/>
</dbReference>
<dbReference type="Pfam" id="PF04186">
    <property type="entry name" value="FxsA"/>
    <property type="match status" value="1"/>
</dbReference>
<keyword evidence="3" id="KW-0560">Oxidoreductase</keyword>
<dbReference type="InterPro" id="IPR007313">
    <property type="entry name" value="FxsA"/>
</dbReference>
<reference evidence="3 4" key="1">
    <citation type="journal article" date="2010" name="J. Bacteriol.">
        <title>Complete genome sequence of "Candidatus Puniceispirillum marinum" IMCC1322, a representative of the SAR116 clade in the Alphaproteobacteria.</title>
        <authorList>
            <person name="Oh H.M."/>
            <person name="Kwon K.K."/>
            <person name="Kang I."/>
            <person name="Kang S.G."/>
            <person name="Lee J.H."/>
            <person name="Kim S.J."/>
            <person name="Cho J.C."/>
        </authorList>
    </citation>
    <scope>NUCLEOTIDE SEQUENCE [LARGE SCALE GENOMIC DNA]</scope>
    <source>
        <strain evidence="3 4">IMCC1322</strain>
    </source>
</reference>
<dbReference type="KEGG" id="apb:SAR116_1634"/>
<feature type="transmembrane region" description="Helical" evidence="2">
    <location>
        <begin position="41"/>
        <end position="59"/>
    </location>
</feature>
<evidence type="ECO:0000256" key="2">
    <source>
        <dbReference type="SAM" id="Phobius"/>
    </source>
</evidence>
<feature type="region of interest" description="Disordered" evidence="1">
    <location>
        <begin position="148"/>
        <end position="201"/>
    </location>
</feature>
<gene>
    <name evidence="3" type="ordered locus">SAR116_1634</name>
</gene>
<dbReference type="PANTHER" id="PTHR35335">
    <property type="entry name" value="UPF0716 PROTEIN FXSA"/>
    <property type="match status" value="1"/>
</dbReference>
<keyword evidence="2" id="KW-0472">Membrane</keyword>
<feature type="transmembrane region" description="Helical" evidence="2">
    <location>
        <begin position="80"/>
        <end position="100"/>
    </location>
</feature>
<keyword evidence="2" id="KW-0812">Transmembrane</keyword>
<feature type="compositionally biased region" description="Basic residues" evidence="1">
    <location>
        <begin position="192"/>
        <end position="201"/>
    </location>
</feature>
<dbReference type="AlphaFoldDB" id="D5BUD0"/>
<accession>D5BUD0</accession>
<dbReference type="GO" id="GO:0016491">
    <property type="term" value="F:oxidoreductase activity"/>
    <property type="evidence" value="ECO:0007669"/>
    <property type="project" value="UniProtKB-KW"/>
</dbReference>
<dbReference type="HOGENOM" id="CLU_085083_0_1_5"/>
<dbReference type="GO" id="GO:0016020">
    <property type="term" value="C:membrane"/>
    <property type="evidence" value="ECO:0007669"/>
    <property type="project" value="InterPro"/>
</dbReference>
<dbReference type="STRING" id="488538.SAR116_1634"/>
<protein>
    <submittedName>
        <fullName evidence="3">FxsA cytoplasmic membrane protein</fullName>
        <ecNumber evidence="3">1.6.5.11</ecNumber>
    </submittedName>
</protein>
<dbReference type="NCBIfam" id="NF008528">
    <property type="entry name" value="PRK11463.1-2"/>
    <property type="match status" value="1"/>
</dbReference>
<name>D5BUD0_PUNMI</name>
<dbReference type="PANTHER" id="PTHR35335:SF1">
    <property type="entry name" value="UPF0716 PROTEIN FXSA"/>
    <property type="match status" value="1"/>
</dbReference>
<dbReference type="eggNOG" id="COG3030">
    <property type="taxonomic scope" value="Bacteria"/>
</dbReference>
<keyword evidence="2" id="KW-1133">Transmembrane helix</keyword>
<proteinExistence type="predicted"/>
<evidence type="ECO:0000256" key="1">
    <source>
        <dbReference type="SAM" id="MobiDB-lite"/>
    </source>
</evidence>
<feature type="transmembrane region" description="Helical" evidence="2">
    <location>
        <begin position="12"/>
        <end position="35"/>
    </location>
</feature>
<organism evidence="3 4">
    <name type="scientific">Puniceispirillum marinum (strain IMCC1322)</name>
    <dbReference type="NCBI Taxonomy" id="488538"/>
    <lineage>
        <taxon>Bacteria</taxon>
        <taxon>Pseudomonadati</taxon>
        <taxon>Pseudomonadota</taxon>
        <taxon>Alphaproteobacteria</taxon>
        <taxon>Candidatus Puniceispirillales</taxon>
        <taxon>Candidatus Puniceispirillaceae</taxon>
        <taxon>Candidatus Puniceispirillum</taxon>
    </lineage>
</organism>